<evidence type="ECO:0000256" key="1">
    <source>
        <dbReference type="ARBA" id="ARBA00004196"/>
    </source>
</evidence>
<reference evidence="7" key="2">
    <citation type="journal article" date="2017" name="Genome Announc.">
        <title>Draft genome sequence of Paludibacter jiangxiensis NM7(T), a propionate-producing fermentative bacterium.</title>
        <authorList>
            <person name="Qiu Y.-L."/>
            <person name="Tourlousse D.M."/>
            <person name="Matsuura N."/>
            <person name="Ohashi A."/>
            <person name="Sekiguchi Y."/>
        </authorList>
    </citation>
    <scope>NUCLEOTIDE SEQUENCE [LARGE SCALE GENOMIC DNA]</scope>
    <source>
        <strain evidence="7">NM7</strain>
    </source>
</reference>
<organism evidence="6 7">
    <name type="scientific">Paludibacter jiangxiensis</name>
    <dbReference type="NCBI Taxonomy" id="681398"/>
    <lineage>
        <taxon>Bacteria</taxon>
        <taxon>Pseudomonadati</taxon>
        <taxon>Bacteroidota</taxon>
        <taxon>Bacteroidia</taxon>
        <taxon>Bacteroidales</taxon>
        <taxon>Paludibacteraceae</taxon>
        <taxon>Paludibacter</taxon>
    </lineage>
</organism>
<proteinExistence type="predicted"/>
<dbReference type="GO" id="GO:0016209">
    <property type="term" value="F:antioxidant activity"/>
    <property type="evidence" value="ECO:0007669"/>
    <property type="project" value="InterPro"/>
</dbReference>
<dbReference type="GO" id="GO:0030313">
    <property type="term" value="C:cell envelope"/>
    <property type="evidence" value="ECO:0007669"/>
    <property type="project" value="UniProtKB-SubCell"/>
</dbReference>
<gene>
    <name evidence="6" type="ORF">PJIAN_1154</name>
</gene>
<evidence type="ECO:0000259" key="5">
    <source>
        <dbReference type="PROSITE" id="PS51352"/>
    </source>
</evidence>
<dbReference type="SUPFAM" id="SSF52833">
    <property type="entry name" value="Thioredoxin-like"/>
    <property type="match status" value="1"/>
</dbReference>
<dbReference type="PANTHER" id="PTHR42852">
    <property type="entry name" value="THIOL:DISULFIDE INTERCHANGE PROTEIN DSBE"/>
    <property type="match status" value="1"/>
</dbReference>
<dbReference type="InterPro" id="IPR036249">
    <property type="entry name" value="Thioredoxin-like_sf"/>
</dbReference>
<dbReference type="AlphaFoldDB" id="A0A170Y7M3"/>
<evidence type="ECO:0000313" key="6">
    <source>
        <dbReference type="EMBL" id="GAT61574.1"/>
    </source>
</evidence>
<dbReference type="Proteomes" id="UP000076586">
    <property type="component" value="Unassembled WGS sequence"/>
</dbReference>
<evidence type="ECO:0000256" key="3">
    <source>
        <dbReference type="ARBA" id="ARBA00023157"/>
    </source>
</evidence>
<dbReference type="STRING" id="681398.PJIAN_1154"/>
<dbReference type="EMBL" id="BDCR01000001">
    <property type="protein sequence ID" value="GAT61574.1"/>
    <property type="molecule type" value="Genomic_DNA"/>
</dbReference>
<dbReference type="GO" id="GO:0017004">
    <property type="term" value="P:cytochrome complex assembly"/>
    <property type="evidence" value="ECO:0007669"/>
    <property type="project" value="UniProtKB-KW"/>
</dbReference>
<name>A0A170Y7M3_9BACT</name>
<keyword evidence="2" id="KW-0201">Cytochrome c-type biogenesis</keyword>
<dbReference type="Gene3D" id="3.40.30.10">
    <property type="entry name" value="Glutaredoxin"/>
    <property type="match status" value="1"/>
</dbReference>
<dbReference type="Pfam" id="PF00578">
    <property type="entry name" value="AhpC-TSA"/>
    <property type="match status" value="1"/>
</dbReference>
<accession>A0A170Y7M3</accession>
<dbReference type="PANTHER" id="PTHR42852:SF6">
    <property type="entry name" value="THIOL:DISULFIDE INTERCHANGE PROTEIN DSBE"/>
    <property type="match status" value="1"/>
</dbReference>
<dbReference type="InterPro" id="IPR000866">
    <property type="entry name" value="AhpC/TSA"/>
</dbReference>
<dbReference type="GO" id="GO:0016491">
    <property type="term" value="F:oxidoreductase activity"/>
    <property type="evidence" value="ECO:0007669"/>
    <property type="project" value="InterPro"/>
</dbReference>
<feature type="domain" description="Thioredoxin" evidence="5">
    <location>
        <begin position="234"/>
        <end position="397"/>
    </location>
</feature>
<evidence type="ECO:0000256" key="4">
    <source>
        <dbReference type="ARBA" id="ARBA00023284"/>
    </source>
</evidence>
<evidence type="ECO:0000313" key="7">
    <source>
        <dbReference type="Proteomes" id="UP000076586"/>
    </source>
</evidence>
<protein>
    <submittedName>
        <fullName evidence="6">Peroxiredoxin</fullName>
    </submittedName>
</protein>
<evidence type="ECO:0000256" key="2">
    <source>
        <dbReference type="ARBA" id="ARBA00022748"/>
    </source>
</evidence>
<dbReference type="InterPro" id="IPR050553">
    <property type="entry name" value="Thioredoxin_ResA/DsbE_sf"/>
</dbReference>
<dbReference type="PROSITE" id="PS51352">
    <property type="entry name" value="THIOREDOXIN_2"/>
    <property type="match status" value="1"/>
</dbReference>
<keyword evidence="3" id="KW-1015">Disulfide bond</keyword>
<dbReference type="InterPro" id="IPR013766">
    <property type="entry name" value="Thioredoxin_domain"/>
</dbReference>
<comment type="caution">
    <text evidence="6">The sequence shown here is derived from an EMBL/GenBank/DDBJ whole genome shotgun (WGS) entry which is preliminary data.</text>
</comment>
<reference evidence="7" key="1">
    <citation type="submission" date="2016-04" db="EMBL/GenBank/DDBJ databases">
        <title>Draft genome sequence of Paludibacter jiangxiensis strain NM7.</title>
        <authorList>
            <person name="Qiu Y."/>
            <person name="Matsuura N."/>
            <person name="Ohashi A."/>
            <person name="Tourlousse M.D."/>
            <person name="Sekiguchi Y."/>
        </authorList>
    </citation>
    <scope>NUCLEOTIDE SEQUENCE [LARGE SCALE GENOMIC DNA]</scope>
    <source>
        <strain evidence="7">NM7</strain>
    </source>
</reference>
<dbReference type="CDD" id="cd02966">
    <property type="entry name" value="TlpA_like_family"/>
    <property type="match status" value="1"/>
</dbReference>
<comment type="subcellular location">
    <subcellularLocation>
        <location evidence="1">Cell envelope</location>
    </subcellularLocation>
</comment>
<keyword evidence="7" id="KW-1185">Reference proteome</keyword>
<sequence length="398" mass="44112">MALGCSIAAFAATPKLNDGIWRGTLEVKENTAPFLFEVSHRGADSTVVTLMNGEERVVLNGVSFKGDSVIIPIEPFDAQIRAAVMEGTLSGRFLKNYVKNDAGVRFAARFDNKLRFEPVATPISVALDGKWDVLFIDPKGEAEHNVGIFQTDKGIITGSVLTPSGDLRFLEGAYTQTGAHLSAFAGQSPYLLEVSFKDNNRFEGTFFTAKGKTRLEGTRNDKAGLADPYNQTHMKPGKDHLRFSLPNTDVKKVSLTDERYRGKVVIVSILGSWCPNCMDEMKYLAPWYKANKDRGVEVVGLAFERKDDFDYARAALLRMKKRYGTEYELLFGGQVGSEATGKALPEMEKVASYPTMIFIDKKGKVRKIHTGFNGPATGLFYKEFQHEFNALVDELLAE</sequence>
<keyword evidence="4" id="KW-0676">Redox-active center</keyword>